<accession>A0AAD7A3F9</accession>
<evidence type="ECO:0000313" key="2">
    <source>
        <dbReference type="Proteomes" id="UP001218218"/>
    </source>
</evidence>
<proteinExistence type="predicted"/>
<gene>
    <name evidence="1" type="ORF">DFH08DRAFT_998014</name>
</gene>
<evidence type="ECO:0000313" key="1">
    <source>
        <dbReference type="EMBL" id="KAJ7348829.1"/>
    </source>
</evidence>
<comment type="caution">
    <text evidence="1">The sequence shown here is derived from an EMBL/GenBank/DDBJ whole genome shotgun (WGS) entry which is preliminary data.</text>
</comment>
<organism evidence="1 2">
    <name type="scientific">Mycena albidolilacea</name>
    <dbReference type="NCBI Taxonomy" id="1033008"/>
    <lineage>
        <taxon>Eukaryota</taxon>
        <taxon>Fungi</taxon>
        <taxon>Dikarya</taxon>
        <taxon>Basidiomycota</taxon>
        <taxon>Agaricomycotina</taxon>
        <taxon>Agaricomycetes</taxon>
        <taxon>Agaricomycetidae</taxon>
        <taxon>Agaricales</taxon>
        <taxon>Marasmiineae</taxon>
        <taxon>Mycenaceae</taxon>
        <taxon>Mycena</taxon>
    </lineage>
</organism>
<keyword evidence="2" id="KW-1185">Reference proteome</keyword>
<dbReference type="Gene3D" id="3.80.10.10">
    <property type="entry name" value="Ribonuclease Inhibitor"/>
    <property type="match status" value="1"/>
</dbReference>
<dbReference type="InterPro" id="IPR032675">
    <property type="entry name" value="LRR_dom_sf"/>
</dbReference>
<dbReference type="EMBL" id="JARIHO010000016">
    <property type="protein sequence ID" value="KAJ7348829.1"/>
    <property type="molecule type" value="Genomic_DNA"/>
</dbReference>
<reference evidence="1" key="1">
    <citation type="submission" date="2023-03" db="EMBL/GenBank/DDBJ databases">
        <title>Massive genome expansion in bonnet fungi (Mycena s.s.) driven by repeated elements and novel gene families across ecological guilds.</title>
        <authorList>
            <consortium name="Lawrence Berkeley National Laboratory"/>
            <person name="Harder C.B."/>
            <person name="Miyauchi S."/>
            <person name="Viragh M."/>
            <person name="Kuo A."/>
            <person name="Thoen E."/>
            <person name="Andreopoulos B."/>
            <person name="Lu D."/>
            <person name="Skrede I."/>
            <person name="Drula E."/>
            <person name="Henrissat B."/>
            <person name="Morin E."/>
            <person name="Kohler A."/>
            <person name="Barry K."/>
            <person name="LaButti K."/>
            <person name="Morin E."/>
            <person name="Salamov A."/>
            <person name="Lipzen A."/>
            <person name="Mereny Z."/>
            <person name="Hegedus B."/>
            <person name="Baldrian P."/>
            <person name="Stursova M."/>
            <person name="Weitz H."/>
            <person name="Taylor A."/>
            <person name="Grigoriev I.V."/>
            <person name="Nagy L.G."/>
            <person name="Martin F."/>
            <person name="Kauserud H."/>
        </authorList>
    </citation>
    <scope>NUCLEOTIDE SEQUENCE</scope>
    <source>
        <strain evidence="1">CBHHK002</strain>
    </source>
</reference>
<dbReference type="SUPFAM" id="SSF52058">
    <property type="entry name" value="L domain-like"/>
    <property type="match status" value="1"/>
</dbReference>
<sequence length="657" mass="73324">MSDHSLPDEIISEILSPALKIPDEVFCDTSDVSPFAKYSESTSAYLLVCKSWLRVATPLLYNTVVLRSKAQAKALSVILSGNEQLGQFIKKLRVEGGYGLPMHIILKCTPNVSDLFLSLEIYSSDNTNGLCKGLALINPARLILRDIEHLENKTVSQLSDALSKSITKWDRLCVFECSFPGQAVRAKKIVSSLTKSKLLHTVVVTEAYCLSWVYSKLKGCPLKVFRIKRQLGHRDRSYIPDNPVLMRLLKFTETPDVRNDNRALDPFFELPLIPPYLNTSFIPMASAPKEVHDRILARILYFALTVSEVANPIHRKLSLLLRIGLPYYYAQTTLANSSATSGFVSVLLKTPSLGPHVRSLDIQYPTQDSSGSIVVILSQTPALVRFYGYNSSNIGSNTLRKRPGISWAAFEALVKYSGSTLRECQVDVGAPSASASATIFDNLTALRILTYGSRTAFVDVANADGLPNLEELQISSGIPSLLAVLSQMELKSLRRVALLGDATGRGSETFIKVHGEKLTQLDIPHKILGTLNNKIFELCPNLRSLLLLACTPMQNPPAVDTLYSPRAVPSLIKLTFSLPYFHCDKHLIPAWERFFLEFEPKCLPNLREIENRVFRWPTSEREIKKSCWVRWAEMLSKRGIDLTDGAGTKWRPRLKVK</sequence>
<protein>
    <submittedName>
        <fullName evidence="1">Uncharacterized protein</fullName>
    </submittedName>
</protein>
<dbReference type="Proteomes" id="UP001218218">
    <property type="component" value="Unassembled WGS sequence"/>
</dbReference>
<dbReference type="AlphaFoldDB" id="A0AAD7A3F9"/>
<name>A0AAD7A3F9_9AGAR</name>